<dbReference type="KEGG" id="panc:E2636_17670"/>
<dbReference type="Proteomes" id="UP000294292">
    <property type="component" value="Chromosome"/>
</dbReference>
<keyword evidence="2" id="KW-1185">Reference proteome</keyword>
<dbReference type="AlphaFoldDB" id="A0A4P7A2I4"/>
<reference evidence="1 2" key="1">
    <citation type="submission" date="2019-03" db="EMBL/GenBank/DDBJ databases">
        <title>Complete genome sequence of Paenisporosarcina antarctica CGMCC 1.6503T.</title>
        <authorList>
            <person name="Rong J.-C."/>
            <person name="Chi N.-Y."/>
            <person name="Zhang Q.-F."/>
        </authorList>
    </citation>
    <scope>NUCLEOTIDE SEQUENCE [LARGE SCALE GENOMIC DNA]</scope>
    <source>
        <strain evidence="1 2">CGMCC 1.6503</strain>
    </source>
</reference>
<sequence length="218" mass="24657">MNNLSSYTGQILEIELTSKKSMTGKLMEIGSDIIVLFNGQNYVYLPMMHILCVRKGDSTEDEFINPDSSPIQKNEDLISLKKILTNASEIFVEIFLSGNHTVYGYINQIQDDYIIFYSPAFKTIHIPIVHLKWLIPYINKTPYQIKACQSLSSSEGIFASTFKEQLKTFVGKIVTFDLGKDSQKIGKINNAENNLVELITGDGQIIYLNIAHLKSLHE</sequence>
<proteinExistence type="predicted"/>
<dbReference type="EMBL" id="CP038015">
    <property type="protein sequence ID" value="QBP42854.1"/>
    <property type="molecule type" value="Genomic_DNA"/>
</dbReference>
<gene>
    <name evidence="1" type="ORF">E2636_17670</name>
</gene>
<dbReference type="RefSeq" id="WP_134211597.1">
    <property type="nucleotide sequence ID" value="NZ_CP038015.1"/>
</dbReference>
<evidence type="ECO:0000313" key="2">
    <source>
        <dbReference type="Proteomes" id="UP000294292"/>
    </source>
</evidence>
<accession>A0A4P7A2I4</accession>
<evidence type="ECO:0000313" key="1">
    <source>
        <dbReference type="EMBL" id="QBP42854.1"/>
    </source>
</evidence>
<dbReference type="OrthoDB" id="2716151at2"/>
<name>A0A4P7A2I4_9BACL</name>
<organism evidence="1 2">
    <name type="scientific">Paenisporosarcina antarctica</name>
    <dbReference type="NCBI Taxonomy" id="417367"/>
    <lineage>
        <taxon>Bacteria</taxon>
        <taxon>Bacillati</taxon>
        <taxon>Bacillota</taxon>
        <taxon>Bacilli</taxon>
        <taxon>Bacillales</taxon>
        <taxon>Caryophanaceae</taxon>
        <taxon>Paenisporosarcina</taxon>
    </lineage>
</organism>
<protein>
    <submittedName>
        <fullName evidence="1">DUF2642 domain-containing protein</fullName>
    </submittedName>
</protein>